<organism evidence="3 4">
    <name type="scientific">Pontivivens marinum</name>
    <dbReference type="NCBI Taxonomy" id="1690039"/>
    <lineage>
        <taxon>Bacteria</taxon>
        <taxon>Pseudomonadati</taxon>
        <taxon>Pseudomonadota</taxon>
        <taxon>Alphaproteobacteria</taxon>
        <taxon>Rhodobacterales</taxon>
        <taxon>Paracoccaceae</taxon>
        <taxon>Pontivivens</taxon>
    </lineage>
</organism>
<dbReference type="Proteomes" id="UP000220034">
    <property type="component" value="Unassembled WGS sequence"/>
</dbReference>
<evidence type="ECO:0000256" key="1">
    <source>
        <dbReference type="SAM" id="Phobius"/>
    </source>
</evidence>
<reference evidence="4" key="1">
    <citation type="submission" date="2017-09" db="EMBL/GenBank/DDBJ databases">
        <authorList>
            <person name="Varghese N."/>
            <person name="Submissions S."/>
        </authorList>
    </citation>
    <scope>NUCLEOTIDE SEQUENCE [LARGE SCALE GENOMIC DNA]</scope>
    <source>
        <strain evidence="4">C7</strain>
    </source>
</reference>
<feature type="transmembrane region" description="Helical" evidence="1">
    <location>
        <begin position="38"/>
        <end position="57"/>
    </location>
</feature>
<evidence type="ECO:0000259" key="2">
    <source>
        <dbReference type="Pfam" id="PF11127"/>
    </source>
</evidence>
<dbReference type="RefSeq" id="WP_097929373.1">
    <property type="nucleotide sequence ID" value="NZ_OCTN01000002.1"/>
</dbReference>
<dbReference type="OrthoDB" id="9804804at2"/>
<dbReference type="AlphaFoldDB" id="A0A2C9CR53"/>
<gene>
    <name evidence="3" type="ORF">SAMN06273572_102502</name>
</gene>
<dbReference type="EMBL" id="OCTN01000002">
    <property type="protein sequence ID" value="SOH93824.1"/>
    <property type="molecule type" value="Genomic_DNA"/>
</dbReference>
<sequence length="70" mass="7582">MTLNIGRFDRIIRVVLGAFLIIAPLTGGISLYQSTLLAIISAVVGVVLIATAAFRFCPLYRMIGIRTCKV</sequence>
<keyword evidence="1" id="KW-0472">Membrane</keyword>
<keyword evidence="4" id="KW-1185">Reference proteome</keyword>
<evidence type="ECO:0000313" key="3">
    <source>
        <dbReference type="EMBL" id="SOH93824.1"/>
    </source>
</evidence>
<keyword evidence="1" id="KW-1133">Transmembrane helix</keyword>
<dbReference type="Pfam" id="PF11127">
    <property type="entry name" value="YgaP-like_TM"/>
    <property type="match status" value="1"/>
</dbReference>
<accession>A0A2C9CR53</accession>
<protein>
    <recommendedName>
        <fullName evidence="2">Inner membrane protein YgaP-like transmembrane domain-containing protein</fullName>
    </recommendedName>
</protein>
<keyword evidence="1" id="KW-0812">Transmembrane</keyword>
<proteinExistence type="predicted"/>
<feature type="domain" description="Inner membrane protein YgaP-like transmembrane" evidence="2">
    <location>
        <begin position="1"/>
        <end position="69"/>
    </location>
</feature>
<evidence type="ECO:0000313" key="4">
    <source>
        <dbReference type="Proteomes" id="UP000220034"/>
    </source>
</evidence>
<feature type="transmembrane region" description="Helical" evidence="1">
    <location>
        <begin position="12"/>
        <end position="32"/>
    </location>
</feature>
<dbReference type="InterPro" id="IPR021309">
    <property type="entry name" value="YgaP-like_TM"/>
</dbReference>
<name>A0A2C9CR53_9RHOB</name>